<evidence type="ECO:0008006" key="4">
    <source>
        <dbReference type="Google" id="ProtNLM"/>
    </source>
</evidence>
<keyword evidence="3" id="KW-1185">Reference proteome</keyword>
<reference evidence="2 3" key="1">
    <citation type="submission" date="2019-07" db="EMBL/GenBank/DDBJ databases">
        <title>Whole genome shotgun sequence of Acetobacter nitrogenifigens NBRC 105050.</title>
        <authorList>
            <person name="Hosoyama A."/>
            <person name="Uohara A."/>
            <person name="Ohji S."/>
            <person name="Ichikawa N."/>
        </authorList>
    </citation>
    <scope>NUCLEOTIDE SEQUENCE [LARGE SCALE GENOMIC DNA]</scope>
    <source>
        <strain evidence="2 3">NBRC 105050</strain>
    </source>
</reference>
<dbReference type="RefSeq" id="WP_026399247.1">
    <property type="nucleotide sequence ID" value="NZ_BAPG01000121.1"/>
</dbReference>
<feature type="transmembrane region" description="Helical" evidence="1">
    <location>
        <begin position="29"/>
        <end position="54"/>
    </location>
</feature>
<protein>
    <recommendedName>
        <fullName evidence="4">Phage holin family protein</fullName>
    </recommendedName>
</protein>
<dbReference type="STRING" id="1120919.GCA_000429165_02203"/>
<dbReference type="AlphaFoldDB" id="A0A511X9W1"/>
<comment type="caution">
    <text evidence="2">The sequence shown here is derived from an EMBL/GenBank/DDBJ whole genome shotgun (WGS) entry which is preliminary data.</text>
</comment>
<keyword evidence="1" id="KW-1133">Transmembrane helix</keyword>
<keyword evidence="1" id="KW-0812">Transmembrane</keyword>
<evidence type="ECO:0000313" key="2">
    <source>
        <dbReference type="EMBL" id="GEN59747.1"/>
    </source>
</evidence>
<dbReference type="Proteomes" id="UP000321635">
    <property type="component" value="Unassembled WGS sequence"/>
</dbReference>
<name>A0A511X9W1_9PROT</name>
<evidence type="ECO:0000256" key="1">
    <source>
        <dbReference type="SAM" id="Phobius"/>
    </source>
</evidence>
<feature type="transmembrane region" description="Helical" evidence="1">
    <location>
        <begin position="60"/>
        <end position="83"/>
    </location>
</feature>
<sequence>MRIFEVGKSAMQAEGQLLQQKAMRLGRQVALLLVGAVLGFFSLITGHALLWAIFLFKFGFGPVGAPAAVFGVDVFLALFFIFLGRRSYLLPAEVEARMKRDRSLNELRQTATLTAMGATVTGPVARFAGRSIWGLVSRRRGK</sequence>
<evidence type="ECO:0000313" key="3">
    <source>
        <dbReference type="Proteomes" id="UP000321635"/>
    </source>
</evidence>
<gene>
    <name evidence="2" type="ORF">ANI02nite_16310</name>
</gene>
<dbReference type="OrthoDB" id="7274658at2"/>
<organism evidence="2 3">
    <name type="scientific">Acetobacter nitrogenifigens DSM 23921 = NBRC 105050</name>
    <dbReference type="NCBI Taxonomy" id="1120919"/>
    <lineage>
        <taxon>Bacteria</taxon>
        <taxon>Pseudomonadati</taxon>
        <taxon>Pseudomonadota</taxon>
        <taxon>Alphaproteobacteria</taxon>
        <taxon>Acetobacterales</taxon>
        <taxon>Acetobacteraceae</taxon>
        <taxon>Acetobacter</taxon>
    </lineage>
</organism>
<dbReference type="EMBL" id="BJYF01000008">
    <property type="protein sequence ID" value="GEN59747.1"/>
    <property type="molecule type" value="Genomic_DNA"/>
</dbReference>
<accession>A0A511X9W1</accession>
<proteinExistence type="predicted"/>
<keyword evidence="1" id="KW-0472">Membrane</keyword>